<accession>A0A0M2Q029</accession>
<comment type="caution">
    <text evidence="3">The sequence shown here is derived from an EMBL/GenBank/DDBJ whole genome shotgun (WGS) entry which is preliminary data.</text>
</comment>
<dbReference type="SUPFAM" id="SSF54736">
    <property type="entry name" value="ClpS-like"/>
    <property type="match status" value="1"/>
</dbReference>
<dbReference type="Gene3D" id="3.30.1390.10">
    <property type="match status" value="1"/>
</dbReference>
<keyword evidence="4" id="KW-1185">Reference proteome</keyword>
<name>A0A0M2Q029_PROHO</name>
<dbReference type="EMBL" id="AJTX02000004">
    <property type="protein sequence ID" value="KKJ00294.1"/>
    <property type="molecule type" value="Genomic_DNA"/>
</dbReference>
<proteinExistence type="predicted"/>
<dbReference type="Pfam" id="PF00542">
    <property type="entry name" value="Ribosomal_L12"/>
    <property type="match status" value="1"/>
</dbReference>
<reference evidence="3" key="1">
    <citation type="submission" date="2012-04" db="EMBL/GenBank/DDBJ databases">
        <authorList>
            <person name="Borisov I.G."/>
            <person name="Ivanikova N.V."/>
            <person name="Pinevich A.V."/>
        </authorList>
    </citation>
    <scope>NUCLEOTIDE SEQUENCE</scope>
    <source>
        <strain evidence="3">CALU 1027</strain>
    </source>
</reference>
<gene>
    <name evidence="3" type="ORF">PROH_11480</name>
</gene>
<dbReference type="InterPro" id="IPR014719">
    <property type="entry name" value="Ribosomal_bL12_C/ClpS-like"/>
</dbReference>
<keyword evidence="1" id="KW-0472">Membrane</keyword>
<dbReference type="Proteomes" id="UP000034681">
    <property type="component" value="Unassembled WGS sequence"/>
</dbReference>
<evidence type="ECO:0000259" key="2">
    <source>
        <dbReference type="Pfam" id="PF00542"/>
    </source>
</evidence>
<evidence type="ECO:0000313" key="4">
    <source>
        <dbReference type="Proteomes" id="UP000034681"/>
    </source>
</evidence>
<evidence type="ECO:0000313" key="3">
    <source>
        <dbReference type="EMBL" id="KKJ00294.1"/>
    </source>
</evidence>
<evidence type="ECO:0000256" key="1">
    <source>
        <dbReference type="SAM" id="Phobius"/>
    </source>
</evidence>
<organism evidence="3 4">
    <name type="scientific">Prochlorothrix hollandica PCC 9006 = CALU 1027</name>
    <dbReference type="NCBI Taxonomy" id="317619"/>
    <lineage>
        <taxon>Bacteria</taxon>
        <taxon>Bacillati</taxon>
        <taxon>Cyanobacteriota</taxon>
        <taxon>Cyanophyceae</taxon>
        <taxon>Prochlorotrichales</taxon>
        <taxon>Prochlorotrichaceae</taxon>
        <taxon>Prochlorothrix</taxon>
    </lineage>
</organism>
<dbReference type="OrthoDB" id="166106at2"/>
<dbReference type="RefSeq" id="WP_016924286.1">
    <property type="nucleotide sequence ID" value="NZ_KB235933.1"/>
</dbReference>
<sequence>MAISGVLILGLIGLGVIAMALVVFLILSLVSQGGAGLNLADRPPENITDKYILDIAQKGRKIEAIKLYRSLHGVGLKEAKDAVEDWLENG</sequence>
<protein>
    <recommendedName>
        <fullName evidence="2">Large ribosomal subunit protein bL12 C-terminal domain-containing protein</fullName>
    </recommendedName>
</protein>
<dbReference type="GO" id="GO:0003735">
    <property type="term" value="F:structural constituent of ribosome"/>
    <property type="evidence" value="ECO:0007669"/>
    <property type="project" value="InterPro"/>
</dbReference>
<dbReference type="InterPro" id="IPR013823">
    <property type="entry name" value="Ribosomal_bL12_C"/>
</dbReference>
<keyword evidence="1" id="KW-0812">Transmembrane</keyword>
<dbReference type="GO" id="GO:0006412">
    <property type="term" value="P:translation"/>
    <property type="evidence" value="ECO:0007669"/>
    <property type="project" value="InterPro"/>
</dbReference>
<feature type="domain" description="Large ribosomal subunit protein bL12 C-terminal" evidence="2">
    <location>
        <begin position="53"/>
        <end position="85"/>
    </location>
</feature>
<feature type="transmembrane region" description="Helical" evidence="1">
    <location>
        <begin position="6"/>
        <end position="30"/>
    </location>
</feature>
<dbReference type="AlphaFoldDB" id="A0A0M2Q029"/>
<dbReference type="eggNOG" id="ENOG5033NFZ">
    <property type="taxonomic scope" value="Bacteria"/>
</dbReference>
<keyword evidence="1" id="KW-1133">Transmembrane helix</keyword>